<evidence type="ECO:0000256" key="1">
    <source>
        <dbReference type="SAM" id="SignalP"/>
    </source>
</evidence>
<evidence type="ECO:0000313" key="2">
    <source>
        <dbReference type="EMBL" id="CAF1256439.1"/>
    </source>
</evidence>
<gene>
    <name evidence="2" type="ORF">RFH988_LOCUS27448</name>
</gene>
<dbReference type="OrthoDB" id="10059462at2759"/>
<name>A0A815AIZ3_9BILA</name>
<feature type="chain" id="PRO_5032807994" evidence="1">
    <location>
        <begin position="24"/>
        <end position="355"/>
    </location>
</feature>
<comment type="caution">
    <text evidence="2">The sequence shown here is derived from an EMBL/GenBank/DDBJ whole genome shotgun (WGS) entry which is preliminary data.</text>
</comment>
<protein>
    <submittedName>
        <fullName evidence="2">Uncharacterized protein</fullName>
    </submittedName>
</protein>
<dbReference type="EMBL" id="CAJNOO010002317">
    <property type="protein sequence ID" value="CAF1256439.1"/>
    <property type="molecule type" value="Genomic_DNA"/>
</dbReference>
<dbReference type="Proteomes" id="UP000663882">
    <property type="component" value="Unassembled WGS sequence"/>
</dbReference>
<keyword evidence="1" id="KW-0732">Signal</keyword>
<accession>A0A815AIZ3</accession>
<proteinExistence type="predicted"/>
<reference evidence="2" key="1">
    <citation type="submission" date="2021-02" db="EMBL/GenBank/DDBJ databases">
        <authorList>
            <person name="Nowell W R."/>
        </authorList>
    </citation>
    <scope>NUCLEOTIDE SEQUENCE</scope>
</reference>
<evidence type="ECO:0000313" key="3">
    <source>
        <dbReference type="Proteomes" id="UP000663882"/>
    </source>
</evidence>
<organism evidence="2 3">
    <name type="scientific">Rotaria sordida</name>
    <dbReference type="NCBI Taxonomy" id="392033"/>
    <lineage>
        <taxon>Eukaryota</taxon>
        <taxon>Metazoa</taxon>
        <taxon>Spiralia</taxon>
        <taxon>Gnathifera</taxon>
        <taxon>Rotifera</taxon>
        <taxon>Eurotatoria</taxon>
        <taxon>Bdelloidea</taxon>
        <taxon>Philodinida</taxon>
        <taxon>Philodinidae</taxon>
        <taxon>Rotaria</taxon>
    </lineage>
</organism>
<sequence>MLRVRDVILLLFIITDDQNWVSANVDDLLLFNDKNYINDLNINKYCRTNQSSGISNSNKEKFLSNSFLNIFISNKDFINVQNNDTNQNIYCRQQTINSLDLQFKKSISNLNENLNTSEKFELNTQLISITLEKLSSNNITDKQLFQLNGANVRFPQLNINKSIIIKLITLPFSSIVSLTLHDQYGQIINIKNTTNPFEIFIPRKTNILMPSMIRENVTLLSNNLKFKFYYINLTHNLNLSISLHIEIEPENQNLSYLFIIRFSNVPNLKKNLIDEWKLMCPKDRKPHTSKYIYFIDNTRISHHQWAIIGIREMKECNRNNLDDNIQFSSDYSIRMYTSGCYYLDDNNNWQSDGLI</sequence>
<feature type="signal peptide" evidence="1">
    <location>
        <begin position="1"/>
        <end position="23"/>
    </location>
</feature>
<dbReference type="AlphaFoldDB" id="A0A815AIZ3"/>
<feature type="non-terminal residue" evidence="2">
    <location>
        <position position="1"/>
    </location>
</feature>